<dbReference type="RefSeq" id="WP_012085319.1">
    <property type="nucleotide sequence ID" value="NC_009664.2"/>
</dbReference>
<dbReference type="KEGG" id="kra:Krad_0363"/>
<keyword evidence="1" id="KW-0812">Transmembrane</keyword>
<dbReference type="HOGENOM" id="CLU_029114_0_0_11"/>
<evidence type="ECO:0000313" key="3">
    <source>
        <dbReference type="Proteomes" id="UP000001116"/>
    </source>
</evidence>
<dbReference type="Pfam" id="PF09852">
    <property type="entry name" value="DUF2079"/>
    <property type="match status" value="1"/>
</dbReference>
<name>A6W4W4_KINRD</name>
<evidence type="ECO:0000313" key="2">
    <source>
        <dbReference type="EMBL" id="ABS01853.1"/>
    </source>
</evidence>
<dbReference type="InterPro" id="IPR018650">
    <property type="entry name" value="STSV1_Orf64"/>
</dbReference>
<dbReference type="AlphaFoldDB" id="A6W4W4"/>
<keyword evidence="3" id="KW-1185">Reference proteome</keyword>
<feature type="transmembrane region" description="Helical" evidence="1">
    <location>
        <begin position="266"/>
        <end position="287"/>
    </location>
</feature>
<accession>A6W4W4</accession>
<evidence type="ECO:0000256" key="1">
    <source>
        <dbReference type="SAM" id="Phobius"/>
    </source>
</evidence>
<dbReference type="STRING" id="266940.Krad_0363"/>
<feature type="transmembrane region" description="Helical" evidence="1">
    <location>
        <begin position="125"/>
        <end position="144"/>
    </location>
</feature>
<gene>
    <name evidence="2" type="ordered locus">Krad_0363</name>
</gene>
<feature type="transmembrane region" description="Helical" evidence="1">
    <location>
        <begin position="337"/>
        <end position="358"/>
    </location>
</feature>
<dbReference type="OrthoDB" id="5240834at2"/>
<dbReference type="Proteomes" id="UP000001116">
    <property type="component" value="Chromosome"/>
</dbReference>
<feature type="transmembrane region" description="Helical" evidence="1">
    <location>
        <begin position="150"/>
        <end position="166"/>
    </location>
</feature>
<feature type="transmembrane region" description="Helical" evidence="1">
    <location>
        <begin position="20"/>
        <end position="37"/>
    </location>
</feature>
<dbReference type="EMBL" id="CP000750">
    <property type="protein sequence ID" value="ABS01853.1"/>
    <property type="molecule type" value="Genomic_DNA"/>
</dbReference>
<reference evidence="3" key="1">
    <citation type="journal article" date="2008" name="PLoS ONE">
        <title>Survival in nuclear waste, extreme resistance, and potential applications gleaned from the genome sequence of Kineococcus radiotolerans SRS30216.</title>
        <authorList>
            <person name="Bagwell C.E."/>
            <person name="Bhat S."/>
            <person name="Hawkins G.M."/>
            <person name="Smith B.W."/>
            <person name="Biswas T."/>
            <person name="Hoover T.R."/>
            <person name="Saunders E."/>
            <person name="Han C.S."/>
            <person name="Tsodikov O.V."/>
            <person name="Shimkets L.J."/>
        </authorList>
    </citation>
    <scope>NUCLEOTIDE SEQUENCE [LARGE SCALE GENOMIC DNA]</scope>
    <source>
        <strain evidence="3">ATCC BAA-149 / DSM 14245 / SRS30216</strain>
    </source>
</reference>
<feature type="transmembrane region" description="Helical" evidence="1">
    <location>
        <begin position="99"/>
        <end position="118"/>
    </location>
</feature>
<keyword evidence="1" id="KW-0472">Membrane</keyword>
<proteinExistence type="predicted"/>
<organism evidence="2 3">
    <name type="scientific">Kineococcus radiotolerans (strain ATCC BAA-149 / DSM 14245 / SRS30216)</name>
    <dbReference type="NCBI Taxonomy" id="266940"/>
    <lineage>
        <taxon>Bacteria</taxon>
        <taxon>Bacillati</taxon>
        <taxon>Actinomycetota</taxon>
        <taxon>Actinomycetes</taxon>
        <taxon>Kineosporiales</taxon>
        <taxon>Kineosporiaceae</taxon>
        <taxon>Kineococcus</taxon>
    </lineage>
</organism>
<dbReference type="eggNOG" id="COG3463">
    <property type="taxonomic scope" value="Bacteria"/>
</dbReference>
<keyword evidence="1" id="KW-1133">Transmembrane helix</keyword>
<protein>
    <submittedName>
        <fullName evidence="2">Membrane protein-like</fullName>
    </submittedName>
</protein>
<feature type="transmembrane region" description="Helical" evidence="1">
    <location>
        <begin position="208"/>
        <end position="231"/>
    </location>
</feature>
<sequence length="486" mass="51444">MSTHVLDRAAPATHRPRTGSAVAGLLSFAWFAWLGLARWNVGRSGAYDLGVFAQSAQSWASGRLPYSAIRGLPLLGEHFSPVTALWGAAWWVWPDPRALIVVQAVPLALGVAVVHALARRHLGPPSAAVVAVLAAGSYGVVNVARLDVHEVAFAVPLIALACAALVERRLTAACAWSLPLLLVKEDQGPTICAVALVAFLLGRGRERLVAVATVLLAAAGTVAAFAVIAWRNPDHEVPLFAIRFSGEAAAAAPLTWSADGAPRLELVVLLLVTGGLVWVRSPVAFVVVPTLAWRLISPYDSYWSPRFHYDGVLMPVVFVALVDVLRRLRRARAAATAVVAVLSLAASTVTYLTANYVANPFSLDTWRPSAATRDLLAVSRDLPAGALVAADNGAGPYFVTRHTVRVFSNVGAVDADWVVVDLRIDGTSATREGKLALVAELGARPDVEVVRRGQAVALRMPCRGPVWLPEAAGNPPLPAPVWVTGC</sequence>